<gene>
    <name evidence="5" type="ORF">EDC90_10223</name>
</gene>
<evidence type="ECO:0000256" key="1">
    <source>
        <dbReference type="ARBA" id="ARBA00023015"/>
    </source>
</evidence>
<dbReference type="InterPro" id="IPR008920">
    <property type="entry name" value="TF_FadR/GntR_C"/>
</dbReference>
<dbReference type="Gene3D" id="1.10.10.10">
    <property type="entry name" value="Winged helix-like DNA-binding domain superfamily/Winged helix DNA-binding domain"/>
    <property type="match status" value="1"/>
</dbReference>
<comment type="caution">
    <text evidence="5">The sequence shown here is derived from an EMBL/GenBank/DDBJ whole genome shotgun (WGS) entry which is preliminary data.</text>
</comment>
<dbReference type="PROSITE" id="PS50949">
    <property type="entry name" value="HTH_GNTR"/>
    <property type="match status" value="1"/>
</dbReference>
<proteinExistence type="predicted"/>
<dbReference type="GO" id="GO:0003700">
    <property type="term" value="F:DNA-binding transcription factor activity"/>
    <property type="evidence" value="ECO:0007669"/>
    <property type="project" value="InterPro"/>
</dbReference>
<evidence type="ECO:0000259" key="4">
    <source>
        <dbReference type="PROSITE" id="PS50949"/>
    </source>
</evidence>
<accession>A0A4R3NNZ0</accession>
<dbReference type="Pfam" id="PF00392">
    <property type="entry name" value="GntR"/>
    <property type="match status" value="1"/>
</dbReference>
<evidence type="ECO:0000256" key="3">
    <source>
        <dbReference type="ARBA" id="ARBA00023163"/>
    </source>
</evidence>
<keyword evidence="3" id="KW-0804">Transcription</keyword>
<evidence type="ECO:0000256" key="2">
    <source>
        <dbReference type="ARBA" id="ARBA00023125"/>
    </source>
</evidence>
<evidence type="ECO:0000313" key="5">
    <source>
        <dbReference type="EMBL" id="TCT36274.1"/>
    </source>
</evidence>
<dbReference type="PANTHER" id="PTHR43537:SF5">
    <property type="entry name" value="UXU OPERON TRANSCRIPTIONAL REGULATOR"/>
    <property type="match status" value="1"/>
</dbReference>
<dbReference type="InterPro" id="IPR036390">
    <property type="entry name" value="WH_DNA-bd_sf"/>
</dbReference>
<dbReference type="PANTHER" id="PTHR43537">
    <property type="entry name" value="TRANSCRIPTIONAL REGULATOR, GNTR FAMILY"/>
    <property type="match status" value="1"/>
</dbReference>
<dbReference type="InterPro" id="IPR036388">
    <property type="entry name" value="WH-like_DNA-bd_sf"/>
</dbReference>
<feature type="domain" description="HTH gntR-type" evidence="4">
    <location>
        <begin position="9"/>
        <end position="76"/>
    </location>
</feature>
<dbReference type="InterPro" id="IPR011711">
    <property type="entry name" value="GntR_C"/>
</dbReference>
<protein>
    <submittedName>
        <fullName evidence="5">DNA-binding GntR family transcriptional regulator</fullName>
    </submittedName>
</protein>
<name>A0A4R3NNZ0_9HYPH</name>
<evidence type="ECO:0000313" key="6">
    <source>
        <dbReference type="Proteomes" id="UP000295097"/>
    </source>
</evidence>
<dbReference type="Proteomes" id="UP000295097">
    <property type="component" value="Unassembled WGS sequence"/>
</dbReference>
<sequence>MSETHDSDASLSDEVYKAMLRDILATRLPGGHPVQQRRLAEHYQVSRSPMRHAISRLEGEGLLIRNGKAGLVVRIVTLKDYLDSLTMRELLEPQAASLAAVNSDNDALGALRSDFAALCEDAAPDPETVWAFDHALHGYIAARSGNPFMNSVIGEMRRYTTIFERQLPVVRAKPGMQEHGEVLEALENRDADTARDAMNRHLRVVREGVMRNY</sequence>
<dbReference type="Gene3D" id="1.20.120.530">
    <property type="entry name" value="GntR ligand-binding domain-like"/>
    <property type="match status" value="1"/>
</dbReference>
<dbReference type="SUPFAM" id="SSF46785">
    <property type="entry name" value="Winged helix' DNA-binding domain"/>
    <property type="match status" value="1"/>
</dbReference>
<dbReference type="RefSeq" id="WP_132312559.1">
    <property type="nucleotide sequence ID" value="NZ_SMAR01000022.1"/>
</dbReference>
<dbReference type="AlphaFoldDB" id="A0A4R3NNZ0"/>
<keyword evidence="1" id="KW-0805">Transcription regulation</keyword>
<keyword evidence="2 5" id="KW-0238">DNA-binding</keyword>
<dbReference type="SUPFAM" id="SSF48008">
    <property type="entry name" value="GntR ligand-binding domain-like"/>
    <property type="match status" value="1"/>
</dbReference>
<reference evidence="5 6" key="1">
    <citation type="submission" date="2019-03" db="EMBL/GenBank/DDBJ databases">
        <title>Freshwater and sediment microbial communities from various areas in North America, analyzing microbe dynamics in response to fracking.</title>
        <authorList>
            <person name="Lamendella R."/>
        </authorList>
    </citation>
    <scope>NUCLEOTIDE SEQUENCE [LARGE SCALE GENOMIC DNA]</scope>
    <source>
        <strain evidence="5 6">175.2</strain>
    </source>
</reference>
<dbReference type="InterPro" id="IPR000524">
    <property type="entry name" value="Tscrpt_reg_HTH_GntR"/>
</dbReference>
<dbReference type="GO" id="GO:0003677">
    <property type="term" value="F:DNA binding"/>
    <property type="evidence" value="ECO:0007669"/>
    <property type="project" value="UniProtKB-KW"/>
</dbReference>
<dbReference type="SMART" id="SM00345">
    <property type="entry name" value="HTH_GNTR"/>
    <property type="match status" value="1"/>
</dbReference>
<dbReference type="PRINTS" id="PR00035">
    <property type="entry name" value="HTHGNTR"/>
</dbReference>
<dbReference type="EMBL" id="SMAR01000022">
    <property type="protein sequence ID" value="TCT36274.1"/>
    <property type="molecule type" value="Genomic_DNA"/>
</dbReference>
<dbReference type="Pfam" id="PF07729">
    <property type="entry name" value="FCD"/>
    <property type="match status" value="1"/>
</dbReference>
<dbReference type="SMART" id="SM00895">
    <property type="entry name" value="FCD"/>
    <property type="match status" value="1"/>
</dbReference>
<dbReference type="OrthoDB" id="8114900at2"/>
<keyword evidence="6" id="KW-1185">Reference proteome</keyword>
<organism evidence="5 6">
    <name type="scientific">Martelella mediterranea</name>
    <dbReference type="NCBI Taxonomy" id="293089"/>
    <lineage>
        <taxon>Bacteria</taxon>
        <taxon>Pseudomonadati</taxon>
        <taxon>Pseudomonadota</taxon>
        <taxon>Alphaproteobacteria</taxon>
        <taxon>Hyphomicrobiales</taxon>
        <taxon>Aurantimonadaceae</taxon>
        <taxon>Martelella</taxon>
    </lineage>
</organism>